<dbReference type="Pfam" id="PF00990">
    <property type="entry name" value="GGDEF"/>
    <property type="match status" value="1"/>
</dbReference>
<sequence length="721" mass="81417">MTEGHPKTHPGKILVVDDTPDNLRLLAGYLTGQGYEVQCAISGALALIGIKNSPPDIILLDIKMPEMDGFQVCQRLKQDSATHDIPVIFLSALNSGSDKLRAFQVGGVDYITKPFQLEEIVARVENQLSLQRAKAEILNLNAELEQRVNERTRELAQLYLHLQTSEERFRTVANAAPVLIWMAEPDGQHSFVNQRWLEFTGDSSSQLLGNAWMQRIHPEDLPCVRQIYEAAVEQRQNFVAEYRLRDAHSAYRWVLETGVPLLTAGQEFAGFIGCCVDIHDRKQTEDQLLHNALHDNLTDLPNRTLLMERLKLSLGRARRYDGFHFAVLFLDLDRFKLVNDSLGHGVGDRLLVAIATRLNQLIRPTDLLSRLGGDEFVILLDDIESAQEAVQVATRILESLQTPFVLEARDVFISASIGIVLSSPEYQDGAELLRDADIAMYRAKTQGKARYEIFNPVMHQEVLRRLHLESDLRQALKQQEFVLHYQPIVSLSSEGLADFEALVRWHHPQRGLVPPDEFIPIAEETGLIVPLGKWVLQEACRQMAEWQRQFTEMPPLRVSVNLSVKQLQEPGLLAYIDDVLAQHGLSGASLTLEITESMLIDNAETVITLLHELRSRSINIDIDDFGTGYSSLGYLRRLPIHALKIDRTFTYNLALNADIVKAIIALGHALSLDVVAEGIETLEQTELLKSLNCEYGQGYYWGRPLPPWEVGQWLREFSVKD</sequence>
<feature type="coiled-coil region" evidence="2">
    <location>
        <begin position="121"/>
        <end position="161"/>
    </location>
</feature>
<dbReference type="Gene3D" id="3.30.450.20">
    <property type="entry name" value="PAS domain"/>
    <property type="match status" value="1"/>
</dbReference>
<dbReference type="SUPFAM" id="SSF55785">
    <property type="entry name" value="PYP-like sensor domain (PAS domain)"/>
    <property type="match status" value="1"/>
</dbReference>
<dbReference type="Gene3D" id="3.40.50.2300">
    <property type="match status" value="1"/>
</dbReference>
<dbReference type="GO" id="GO:0000160">
    <property type="term" value="P:phosphorelay signal transduction system"/>
    <property type="evidence" value="ECO:0007669"/>
    <property type="project" value="InterPro"/>
</dbReference>
<feature type="domain" description="Response regulatory" evidence="3">
    <location>
        <begin position="12"/>
        <end position="128"/>
    </location>
</feature>
<dbReference type="NCBIfam" id="TIGR00254">
    <property type="entry name" value="GGDEF"/>
    <property type="match status" value="1"/>
</dbReference>
<dbReference type="EMBL" id="CP053540">
    <property type="protein sequence ID" value="WOB45351.1"/>
    <property type="molecule type" value="Genomic_DNA"/>
</dbReference>
<dbReference type="AlphaFoldDB" id="A0AA96Y7V2"/>
<dbReference type="CDD" id="cd01949">
    <property type="entry name" value="GGDEF"/>
    <property type="match status" value="1"/>
</dbReference>
<dbReference type="InterPro" id="IPR011006">
    <property type="entry name" value="CheY-like_superfamily"/>
</dbReference>
<evidence type="ECO:0000313" key="8">
    <source>
        <dbReference type="EMBL" id="WOB45351.1"/>
    </source>
</evidence>
<dbReference type="CDD" id="cd19920">
    <property type="entry name" value="REC_PA4781-like"/>
    <property type="match status" value="1"/>
</dbReference>
<dbReference type="PROSITE" id="PS50110">
    <property type="entry name" value="RESPONSE_REGULATORY"/>
    <property type="match status" value="1"/>
</dbReference>
<dbReference type="SMART" id="SM00267">
    <property type="entry name" value="GGDEF"/>
    <property type="match status" value="1"/>
</dbReference>
<dbReference type="InterPro" id="IPR035919">
    <property type="entry name" value="EAL_sf"/>
</dbReference>
<dbReference type="SUPFAM" id="SSF52172">
    <property type="entry name" value="CheY-like"/>
    <property type="match status" value="1"/>
</dbReference>
<dbReference type="InterPro" id="IPR052155">
    <property type="entry name" value="Biofilm_reg_signaling"/>
</dbReference>
<evidence type="ECO:0000259" key="7">
    <source>
        <dbReference type="PROSITE" id="PS50887"/>
    </source>
</evidence>
<name>A0AA96Y7V2_9CYAN</name>
<organism evidence="8">
    <name type="scientific">Thermoleptolyngbya oregonensis NK1-22</name>
    <dbReference type="NCBI Taxonomy" id="2547457"/>
    <lineage>
        <taxon>Bacteria</taxon>
        <taxon>Bacillati</taxon>
        <taxon>Cyanobacteriota</taxon>
        <taxon>Cyanophyceae</taxon>
        <taxon>Oculatellales</taxon>
        <taxon>Oculatellaceae</taxon>
        <taxon>Thermoleptolyngbya</taxon>
    </lineage>
</organism>
<feature type="domain" description="GGDEF" evidence="7">
    <location>
        <begin position="323"/>
        <end position="456"/>
    </location>
</feature>
<dbReference type="RefSeq" id="WP_316789237.1">
    <property type="nucleotide sequence ID" value="NZ_CP053540.1"/>
</dbReference>
<proteinExistence type="predicted"/>
<dbReference type="SUPFAM" id="SSF141868">
    <property type="entry name" value="EAL domain-like"/>
    <property type="match status" value="1"/>
</dbReference>
<feature type="domain" description="PAS" evidence="4">
    <location>
        <begin position="165"/>
        <end position="235"/>
    </location>
</feature>
<reference evidence="8" key="1">
    <citation type="submission" date="2020-05" db="EMBL/GenBank/DDBJ databases">
        <authorList>
            <person name="Zhu T."/>
            <person name="Keshari N."/>
            <person name="Lu X."/>
        </authorList>
    </citation>
    <scope>NUCLEOTIDE SEQUENCE</scope>
    <source>
        <strain evidence="8">NK1-22</strain>
    </source>
</reference>
<protein>
    <submittedName>
        <fullName evidence="8">EAL domain-containing protein</fullName>
    </submittedName>
</protein>
<feature type="modified residue" description="4-aspartylphosphate" evidence="1">
    <location>
        <position position="61"/>
    </location>
</feature>
<dbReference type="NCBIfam" id="TIGR00229">
    <property type="entry name" value="sensory_box"/>
    <property type="match status" value="1"/>
</dbReference>
<dbReference type="CDD" id="cd00130">
    <property type="entry name" value="PAS"/>
    <property type="match status" value="1"/>
</dbReference>
<evidence type="ECO:0000256" key="2">
    <source>
        <dbReference type="SAM" id="Coils"/>
    </source>
</evidence>
<dbReference type="KEGG" id="tog:HNI00_21115"/>
<dbReference type="SMART" id="SM00448">
    <property type="entry name" value="REC"/>
    <property type="match status" value="1"/>
</dbReference>
<dbReference type="PROSITE" id="PS50887">
    <property type="entry name" value="GGDEF"/>
    <property type="match status" value="1"/>
</dbReference>
<dbReference type="PROSITE" id="PS50112">
    <property type="entry name" value="PAS"/>
    <property type="match status" value="1"/>
</dbReference>
<dbReference type="InterPro" id="IPR000014">
    <property type="entry name" value="PAS"/>
</dbReference>
<dbReference type="SMART" id="SM00052">
    <property type="entry name" value="EAL"/>
    <property type="match status" value="1"/>
</dbReference>
<evidence type="ECO:0000259" key="4">
    <source>
        <dbReference type="PROSITE" id="PS50112"/>
    </source>
</evidence>
<feature type="domain" description="PAC" evidence="5">
    <location>
        <begin position="238"/>
        <end position="290"/>
    </location>
</feature>
<dbReference type="PROSITE" id="PS50883">
    <property type="entry name" value="EAL"/>
    <property type="match status" value="1"/>
</dbReference>
<dbReference type="FunFam" id="3.30.450.20:FF:000099">
    <property type="entry name" value="Sensory box sensor histidine kinase"/>
    <property type="match status" value="1"/>
</dbReference>
<dbReference type="InterPro" id="IPR043128">
    <property type="entry name" value="Rev_trsase/Diguanyl_cyclase"/>
</dbReference>
<dbReference type="Pfam" id="PF00563">
    <property type="entry name" value="EAL"/>
    <property type="match status" value="1"/>
</dbReference>
<dbReference type="SUPFAM" id="SSF55073">
    <property type="entry name" value="Nucleotide cyclase"/>
    <property type="match status" value="1"/>
</dbReference>
<evidence type="ECO:0000259" key="6">
    <source>
        <dbReference type="PROSITE" id="PS50883"/>
    </source>
</evidence>
<feature type="domain" description="EAL" evidence="6">
    <location>
        <begin position="465"/>
        <end position="718"/>
    </location>
</feature>
<dbReference type="InterPro" id="IPR029787">
    <property type="entry name" value="Nucleotide_cyclase"/>
</dbReference>
<dbReference type="PANTHER" id="PTHR44757:SF2">
    <property type="entry name" value="BIOFILM ARCHITECTURE MAINTENANCE PROTEIN MBAA"/>
    <property type="match status" value="1"/>
</dbReference>
<dbReference type="CDD" id="cd01948">
    <property type="entry name" value="EAL"/>
    <property type="match status" value="1"/>
</dbReference>
<dbReference type="Gene3D" id="3.20.20.450">
    <property type="entry name" value="EAL domain"/>
    <property type="match status" value="1"/>
</dbReference>
<evidence type="ECO:0000259" key="5">
    <source>
        <dbReference type="PROSITE" id="PS50113"/>
    </source>
</evidence>
<dbReference type="InterPro" id="IPR001633">
    <property type="entry name" value="EAL_dom"/>
</dbReference>
<dbReference type="Pfam" id="PF08447">
    <property type="entry name" value="PAS_3"/>
    <property type="match status" value="1"/>
</dbReference>
<dbReference type="Gene3D" id="3.30.70.270">
    <property type="match status" value="1"/>
</dbReference>
<accession>A0AA96Y7V2</accession>
<dbReference type="InterPro" id="IPR035965">
    <property type="entry name" value="PAS-like_dom_sf"/>
</dbReference>
<evidence type="ECO:0000259" key="3">
    <source>
        <dbReference type="PROSITE" id="PS50110"/>
    </source>
</evidence>
<keyword evidence="2" id="KW-0175">Coiled coil</keyword>
<dbReference type="InterPro" id="IPR000160">
    <property type="entry name" value="GGDEF_dom"/>
</dbReference>
<evidence type="ECO:0000256" key="1">
    <source>
        <dbReference type="PROSITE-ProRule" id="PRU00169"/>
    </source>
</evidence>
<dbReference type="InterPro" id="IPR000700">
    <property type="entry name" value="PAS-assoc_C"/>
</dbReference>
<dbReference type="PROSITE" id="PS50113">
    <property type="entry name" value="PAC"/>
    <property type="match status" value="1"/>
</dbReference>
<gene>
    <name evidence="8" type="ORF">HNI00_21115</name>
</gene>
<dbReference type="InterPro" id="IPR013655">
    <property type="entry name" value="PAS_fold_3"/>
</dbReference>
<dbReference type="PANTHER" id="PTHR44757">
    <property type="entry name" value="DIGUANYLATE CYCLASE DGCP"/>
    <property type="match status" value="1"/>
</dbReference>
<dbReference type="FunFam" id="3.20.20.450:FF:000001">
    <property type="entry name" value="Cyclic di-GMP phosphodiesterase yahA"/>
    <property type="match status" value="1"/>
</dbReference>
<keyword evidence="1" id="KW-0597">Phosphoprotein</keyword>
<dbReference type="InterPro" id="IPR001789">
    <property type="entry name" value="Sig_transdc_resp-reg_receiver"/>
</dbReference>
<dbReference type="Pfam" id="PF00072">
    <property type="entry name" value="Response_reg"/>
    <property type="match status" value="1"/>
</dbReference>
<dbReference type="SMART" id="SM00091">
    <property type="entry name" value="PAS"/>
    <property type="match status" value="1"/>
</dbReference>